<feature type="chain" id="PRO_5039330156" description="Outer membrane protein beta-barrel domain-containing protein" evidence="1">
    <location>
        <begin position="20"/>
        <end position="259"/>
    </location>
</feature>
<dbReference type="AlphaFoldDB" id="A0A9D1RIS7"/>
<proteinExistence type="predicted"/>
<keyword evidence="1" id="KW-0732">Signal</keyword>
<gene>
    <name evidence="2" type="ORF">IAC47_03680</name>
</gene>
<accession>A0A9D1RIS7</accession>
<sequence>MKKSLVFCILICLGFCLSAQNEEREVITGDDEKISTPFFTAVVGWTLPYGEMGNRYNSFMNVNANLGWKTTGNWIYILEFGFQFGTDNVKIKNDILSGLMTSTTDPFIISMEGSDAGVVAYNRNLSLSFFAGKIIPLWFSNPNSGLMINLGVGFLQHQIIYQPTLSEAPQIQGDYAYGYDRQMRGPMVSAFLGYIHMSKKKYINFYAGIQFDNAFTKMTRKYQFDLHSGDDKLYTDQMLTLKIGWMFPFFGRKADKIYF</sequence>
<name>A0A9D1RIS7_9BACT</name>
<protein>
    <recommendedName>
        <fullName evidence="4">Outer membrane protein beta-barrel domain-containing protein</fullName>
    </recommendedName>
</protein>
<reference evidence="2" key="2">
    <citation type="submission" date="2021-04" db="EMBL/GenBank/DDBJ databases">
        <authorList>
            <person name="Gilroy R."/>
        </authorList>
    </citation>
    <scope>NUCLEOTIDE SEQUENCE</scope>
    <source>
        <strain evidence="2">Gambia16-930</strain>
    </source>
</reference>
<evidence type="ECO:0000313" key="2">
    <source>
        <dbReference type="EMBL" id="HIW87356.1"/>
    </source>
</evidence>
<comment type="caution">
    <text evidence="2">The sequence shown here is derived from an EMBL/GenBank/DDBJ whole genome shotgun (WGS) entry which is preliminary data.</text>
</comment>
<dbReference type="Proteomes" id="UP000824267">
    <property type="component" value="Unassembled WGS sequence"/>
</dbReference>
<dbReference type="EMBL" id="DXGG01000125">
    <property type="protein sequence ID" value="HIW87356.1"/>
    <property type="molecule type" value="Genomic_DNA"/>
</dbReference>
<organism evidence="2 3">
    <name type="scientific">Candidatus Onthomorpha intestinigallinarum</name>
    <dbReference type="NCBI Taxonomy" id="2840880"/>
    <lineage>
        <taxon>Bacteria</taxon>
        <taxon>Pseudomonadati</taxon>
        <taxon>Bacteroidota</taxon>
        <taxon>Bacteroidia</taxon>
        <taxon>Bacteroidales</taxon>
        <taxon>Candidatus Onthomorpha</taxon>
    </lineage>
</organism>
<reference evidence="2" key="1">
    <citation type="journal article" date="2021" name="PeerJ">
        <title>Extensive microbial diversity within the chicken gut microbiome revealed by metagenomics and culture.</title>
        <authorList>
            <person name="Gilroy R."/>
            <person name="Ravi A."/>
            <person name="Getino M."/>
            <person name="Pursley I."/>
            <person name="Horton D.L."/>
            <person name="Alikhan N.F."/>
            <person name="Baker D."/>
            <person name="Gharbi K."/>
            <person name="Hall N."/>
            <person name="Watson M."/>
            <person name="Adriaenssens E.M."/>
            <person name="Foster-Nyarko E."/>
            <person name="Jarju S."/>
            <person name="Secka A."/>
            <person name="Antonio M."/>
            <person name="Oren A."/>
            <person name="Chaudhuri R.R."/>
            <person name="La Ragione R."/>
            <person name="Hildebrand F."/>
            <person name="Pallen M.J."/>
        </authorList>
    </citation>
    <scope>NUCLEOTIDE SEQUENCE</scope>
    <source>
        <strain evidence="2">Gambia16-930</strain>
    </source>
</reference>
<evidence type="ECO:0008006" key="4">
    <source>
        <dbReference type="Google" id="ProtNLM"/>
    </source>
</evidence>
<feature type="signal peptide" evidence="1">
    <location>
        <begin position="1"/>
        <end position="19"/>
    </location>
</feature>
<evidence type="ECO:0000256" key="1">
    <source>
        <dbReference type="SAM" id="SignalP"/>
    </source>
</evidence>
<evidence type="ECO:0000313" key="3">
    <source>
        <dbReference type="Proteomes" id="UP000824267"/>
    </source>
</evidence>